<evidence type="ECO:0000313" key="2">
    <source>
        <dbReference type="Proteomes" id="UP001497535"/>
    </source>
</evidence>
<organism evidence="1 2">
    <name type="scientific">Meloidogyne enterolobii</name>
    <name type="common">Root-knot nematode worm</name>
    <name type="synonym">Meloidogyne mayaguensis</name>
    <dbReference type="NCBI Taxonomy" id="390850"/>
    <lineage>
        <taxon>Eukaryota</taxon>
        <taxon>Metazoa</taxon>
        <taxon>Ecdysozoa</taxon>
        <taxon>Nematoda</taxon>
        <taxon>Chromadorea</taxon>
        <taxon>Rhabditida</taxon>
        <taxon>Tylenchina</taxon>
        <taxon>Tylenchomorpha</taxon>
        <taxon>Tylenchoidea</taxon>
        <taxon>Meloidogynidae</taxon>
        <taxon>Meloidogyninae</taxon>
        <taxon>Meloidogyne</taxon>
    </lineage>
</organism>
<comment type="caution">
    <text evidence="1">The sequence shown here is derived from an EMBL/GenBank/DDBJ whole genome shotgun (WGS) entry which is preliminary data.</text>
</comment>
<evidence type="ECO:0000313" key="1">
    <source>
        <dbReference type="EMBL" id="CAK5065446.1"/>
    </source>
</evidence>
<keyword evidence="2" id="KW-1185">Reference proteome</keyword>
<proteinExistence type="predicted"/>
<reference evidence="1" key="1">
    <citation type="submission" date="2023-11" db="EMBL/GenBank/DDBJ databases">
        <authorList>
            <person name="Poullet M."/>
        </authorList>
    </citation>
    <scope>NUCLEOTIDE SEQUENCE</scope>
    <source>
        <strain evidence="1">E1834</strain>
    </source>
</reference>
<dbReference type="EMBL" id="CAVMJV010000019">
    <property type="protein sequence ID" value="CAK5065446.1"/>
    <property type="molecule type" value="Genomic_DNA"/>
</dbReference>
<sequence length="126" mass="13611">MSGRDHKVDCFSVWHIIGYCGIDNLSIACSGAASANTRITIGSSLGLNLKGSQETIEGFSFLTFNCFSSGSSFIGFVSPCKRLTFCEAPLFLELPTCMFLRVDNISFSIPLSFDIFDGPTSGSLRL</sequence>
<gene>
    <name evidence="1" type="ORF">MENTE1834_LOCUS17319</name>
</gene>
<dbReference type="Proteomes" id="UP001497535">
    <property type="component" value="Unassembled WGS sequence"/>
</dbReference>
<protein>
    <submittedName>
        <fullName evidence="1">Uncharacterized protein</fullName>
    </submittedName>
</protein>
<name>A0ACB0YVS4_MELEN</name>
<accession>A0ACB0YVS4</accession>